<dbReference type="SUPFAM" id="SSF54593">
    <property type="entry name" value="Glyoxalase/Bleomycin resistance protein/Dihydroxybiphenyl dioxygenase"/>
    <property type="match status" value="1"/>
</dbReference>
<dbReference type="RefSeq" id="WP_220749034.1">
    <property type="nucleotide sequence ID" value="NZ_BPFH01000003.1"/>
</dbReference>
<evidence type="ECO:0008006" key="3">
    <source>
        <dbReference type="Google" id="ProtNLM"/>
    </source>
</evidence>
<evidence type="ECO:0000313" key="1">
    <source>
        <dbReference type="EMBL" id="GIT95553.1"/>
    </source>
</evidence>
<protein>
    <recommendedName>
        <fullName evidence="3">VOC domain-containing protein</fullName>
    </recommendedName>
</protein>
<organism evidence="1 2">
    <name type="scientific">Jannaschia pagri</name>
    <dbReference type="NCBI Taxonomy" id="2829797"/>
    <lineage>
        <taxon>Bacteria</taxon>
        <taxon>Pseudomonadati</taxon>
        <taxon>Pseudomonadota</taxon>
        <taxon>Alphaproteobacteria</taxon>
        <taxon>Rhodobacterales</taxon>
        <taxon>Roseobacteraceae</taxon>
        <taxon>Jannaschia</taxon>
    </lineage>
</organism>
<dbReference type="EMBL" id="BPFH01000003">
    <property type="protein sequence ID" value="GIT95553.1"/>
    <property type="molecule type" value="Genomic_DNA"/>
</dbReference>
<gene>
    <name evidence="1" type="ORF">JANAI62_21760</name>
</gene>
<keyword evidence="2" id="KW-1185">Reference proteome</keyword>
<reference evidence="1 2" key="1">
    <citation type="submission" date="2021-05" db="EMBL/GenBank/DDBJ databases">
        <title>Bacteria Genome sequencing.</title>
        <authorList>
            <person name="Takabe Y."/>
            <person name="Nakajima Y."/>
            <person name="Suzuki S."/>
            <person name="Shiozaki T."/>
        </authorList>
    </citation>
    <scope>NUCLEOTIDE SEQUENCE [LARGE SCALE GENOMIC DNA]</scope>
    <source>
        <strain evidence="1 2">AI_62</strain>
    </source>
</reference>
<dbReference type="Proteomes" id="UP000786693">
    <property type="component" value="Unassembled WGS sequence"/>
</dbReference>
<evidence type="ECO:0000313" key="2">
    <source>
        <dbReference type="Proteomes" id="UP000786693"/>
    </source>
</evidence>
<accession>A0ABQ4NME2</accession>
<name>A0ABQ4NME2_9RHOB</name>
<dbReference type="InterPro" id="IPR029068">
    <property type="entry name" value="Glyas_Bleomycin-R_OHBP_Dase"/>
</dbReference>
<comment type="caution">
    <text evidence="1">The sequence shown here is derived from an EMBL/GenBank/DDBJ whole genome shotgun (WGS) entry which is preliminary data.</text>
</comment>
<sequence>MTSDPLQPEHSDTPTMTRITPIIPVVDPVAAGAWFERCLGFEASPAGTGMHLSRDAVNIRLVLKADDMDMSDPRRQQSVYINVSDVDAHFAACKDALEASGTQVRPPFDRGYGAREFHVIYESLLIFFGQPIGATS</sequence>
<dbReference type="Gene3D" id="3.10.180.10">
    <property type="entry name" value="2,3-Dihydroxybiphenyl 1,2-Dioxygenase, domain 1"/>
    <property type="match status" value="1"/>
</dbReference>
<proteinExistence type="predicted"/>